<dbReference type="InterPro" id="IPR004353">
    <property type="entry name" value="Mon1"/>
</dbReference>
<organism evidence="8 9">
    <name type="scientific">Batrachochytrium salamandrivorans</name>
    <dbReference type="NCBI Taxonomy" id="1357716"/>
    <lineage>
        <taxon>Eukaryota</taxon>
        <taxon>Fungi</taxon>
        <taxon>Fungi incertae sedis</taxon>
        <taxon>Chytridiomycota</taxon>
        <taxon>Chytridiomycota incertae sedis</taxon>
        <taxon>Chytridiomycetes</taxon>
        <taxon>Rhizophydiales</taxon>
        <taxon>Rhizophydiales incertae sedis</taxon>
        <taxon>Batrachochytrium</taxon>
    </lineage>
</organism>
<feature type="region of interest" description="Disordered" evidence="4">
    <location>
        <begin position="92"/>
        <end position="112"/>
    </location>
</feature>
<evidence type="ECO:0000256" key="2">
    <source>
        <dbReference type="ARBA" id="ARBA00018132"/>
    </source>
</evidence>
<comment type="subcellular location">
    <subcellularLocation>
        <location evidence="3">Endosome</location>
        <location evidence="3">Multivesicular body membrane</location>
        <topology evidence="3">Peripheral membrane protein</topology>
    </subcellularLocation>
    <subcellularLocation>
        <location evidence="1 3">Prevacuolar compartment membrane</location>
        <topology evidence="1 3">Peripheral membrane protein</topology>
    </subcellularLocation>
    <subcellularLocation>
        <location evidence="3">Vacuole membrane</location>
        <topology evidence="3">Peripheral membrane protein</topology>
    </subcellularLocation>
</comment>
<name>A0ABQ8FB87_9FUNG</name>
<proteinExistence type="inferred from homology"/>
<dbReference type="PANTHER" id="PTHR13027:SF7">
    <property type="entry name" value="VACUOLAR FUSION PROTEIN MON1 HOMOLOG"/>
    <property type="match status" value="1"/>
</dbReference>
<feature type="domain" description="FUZ/MON1/HPS1 third Longin" evidence="7">
    <location>
        <begin position="407"/>
        <end position="506"/>
    </location>
</feature>
<accession>A0ABQ8FB87</accession>
<reference evidence="8 9" key="1">
    <citation type="submission" date="2021-02" db="EMBL/GenBank/DDBJ databases">
        <title>Variation within the Batrachochytrium salamandrivorans European outbreak.</title>
        <authorList>
            <person name="Kelly M."/>
            <person name="Pasmans F."/>
            <person name="Shea T.P."/>
            <person name="Munoz J.F."/>
            <person name="Carranza S."/>
            <person name="Cuomo C.A."/>
            <person name="Martel A."/>
        </authorList>
    </citation>
    <scope>NUCLEOTIDE SEQUENCE [LARGE SCALE GENOMIC DNA]</scope>
    <source>
        <strain evidence="8 9">AMFP18/2</strain>
    </source>
</reference>
<feature type="compositionally biased region" description="Basic and acidic residues" evidence="4">
    <location>
        <begin position="92"/>
        <end position="102"/>
    </location>
</feature>
<feature type="domain" description="FUZ/MON1/HPS1 second Longin" evidence="6">
    <location>
        <begin position="281"/>
        <end position="377"/>
    </location>
</feature>
<protein>
    <recommendedName>
        <fullName evidence="2 3">Vacuolar fusion protein MON1</fullName>
    </recommendedName>
</protein>
<evidence type="ECO:0000259" key="7">
    <source>
        <dbReference type="Pfam" id="PF19038"/>
    </source>
</evidence>
<keyword evidence="3" id="KW-0653">Protein transport</keyword>
<dbReference type="InterPro" id="IPR043970">
    <property type="entry name" value="FUZ/MON1/HPS1_longin_3"/>
</dbReference>
<keyword evidence="9" id="KW-1185">Reference proteome</keyword>
<evidence type="ECO:0000313" key="9">
    <source>
        <dbReference type="Proteomes" id="UP001648503"/>
    </source>
</evidence>
<evidence type="ECO:0000256" key="4">
    <source>
        <dbReference type="SAM" id="MobiDB-lite"/>
    </source>
</evidence>
<keyword evidence="3" id="KW-0926">Vacuole</keyword>
<evidence type="ECO:0000259" key="6">
    <source>
        <dbReference type="Pfam" id="PF19037"/>
    </source>
</evidence>
<evidence type="ECO:0000256" key="1">
    <source>
        <dbReference type="ARBA" id="ARBA00004380"/>
    </source>
</evidence>
<dbReference type="PRINTS" id="PR01546">
    <property type="entry name" value="YEAST73DUF"/>
</dbReference>
<dbReference type="Pfam" id="PF19036">
    <property type="entry name" value="Fuz_longin_1"/>
    <property type="match status" value="1"/>
</dbReference>
<evidence type="ECO:0000313" key="8">
    <source>
        <dbReference type="EMBL" id="KAH6595248.1"/>
    </source>
</evidence>
<dbReference type="Pfam" id="PF19038">
    <property type="entry name" value="Fuz_longin_3"/>
    <property type="match status" value="1"/>
</dbReference>
<dbReference type="InterPro" id="IPR043972">
    <property type="entry name" value="FUZ/MON1/HPS1_longin_1"/>
</dbReference>
<evidence type="ECO:0000259" key="5">
    <source>
        <dbReference type="Pfam" id="PF19036"/>
    </source>
</evidence>
<comment type="caution">
    <text evidence="8">The sequence shown here is derived from an EMBL/GenBank/DDBJ whole genome shotgun (WGS) entry which is preliminary data.</text>
</comment>
<comment type="function">
    <text evidence="3">Required for multiple vacuole delivery pathways including the cytoplasm to vacuole transport (Cvt), autophagy, pexophagy and endocytosis.</text>
</comment>
<keyword evidence="3" id="KW-0813">Transport</keyword>
<dbReference type="EMBL" id="JAFCIX010000312">
    <property type="protein sequence ID" value="KAH6595248.1"/>
    <property type="molecule type" value="Genomic_DNA"/>
</dbReference>
<comment type="similarity">
    <text evidence="3">Belongs to the MON1/SAND family.</text>
</comment>
<dbReference type="Pfam" id="PF19037">
    <property type="entry name" value="Fuz_longin_2"/>
    <property type="match status" value="1"/>
</dbReference>
<gene>
    <name evidence="8" type="ORF">BASA50_006042</name>
</gene>
<keyword evidence="3" id="KW-0472">Membrane</keyword>
<sequence>MFEFPLLAHHSDCAAPMKPKVQDAVQASAVVEAVTDTDVVSRSSTNATESEETTRVPIYTINGTGEQTMYSEQSTYETRQAAMSAFSLLEEDTRPSHRDGYQRKHGNQGSNSPIWRNHKKHFFILSAAGKPIYTRYGDETKLSSFMGVIQVVIAYFSDEGDTLRSIRAGDHLFVFQTCGPLHLVAVSCTGENEYQLRCQLDMLFNQIAMTLTVLQLDRIFEQRVNYDLRNLLSGTEKFMDTLATSFQRDSSVFLESIQSSHVPMRIRDRVTQTLLSSLPPKQLLFGMLFAKDRLITLLRPRNYTLHPKDVLLLHNMILSSSAFRTVESWTPVCLPHFNHHGFLHAYVCFITPDLCLALLSAEKDAFFVHSDYKGRVVTALTTLGVVPELDASLPILGFSVLEMSVPGLRHCIVKSRTLGQFVEPLPIAPYTRSQDLKRLRRLYQYGLELCTRKLSSHRMACFTTGKETVVCQTSDTTEIYAAFGPLARKDVVLSGLQELRRWARNNEESLFMNTAPLLH</sequence>
<dbReference type="Proteomes" id="UP001648503">
    <property type="component" value="Unassembled WGS sequence"/>
</dbReference>
<dbReference type="PANTHER" id="PTHR13027">
    <property type="entry name" value="SAND PROTEIN-RELATED"/>
    <property type="match status" value="1"/>
</dbReference>
<keyword evidence="3" id="KW-0072">Autophagy</keyword>
<keyword evidence="3" id="KW-0967">Endosome</keyword>
<feature type="domain" description="FUZ/MON1/HPS1 first Longin" evidence="5">
    <location>
        <begin position="120"/>
        <end position="242"/>
    </location>
</feature>
<evidence type="ECO:0000256" key="3">
    <source>
        <dbReference type="RuleBase" id="RU367048"/>
    </source>
</evidence>
<dbReference type="InterPro" id="IPR043971">
    <property type="entry name" value="FUZ/MON1/HPS1_longin_2"/>
</dbReference>